<comment type="caution">
    <text evidence="3">The sequence shown here is derived from an EMBL/GenBank/DDBJ whole genome shotgun (WGS) entry which is preliminary data.</text>
</comment>
<keyword evidence="4" id="KW-1185">Reference proteome</keyword>
<reference evidence="3 4" key="1">
    <citation type="journal article" date="2017" name="Gigascience">
        <title>Genome sequence of the small brown planthopper, Laodelphax striatellus.</title>
        <authorList>
            <person name="Zhu J."/>
            <person name="Jiang F."/>
            <person name="Wang X."/>
            <person name="Yang P."/>
            <person name="Bao Y."/>
            <person name="Zhao W."/>
            <person name="Wang W."/>
            <person name="Lu H."/>
            <person name="Wang Q."/>
            <person name="Cui N."/>
            <person name="Li J."/>
            <person name="Chen X."/>
            <person name="Luo L."/>
            <person name="Yu J."/>
            <person name="Kang L."/>
            <person name="Cui F."/>
        </authorList>
    </citation>
    <scope>NUCLEOTIDE SEQUENCE [LARGE SCALE GENOMIC DNA]</scope>
    <source>
        <strain evidence="3">Lst14</strain>
    </source>
</reference>
<keyword evidence="2" id="KW-0732">Signal</keyword>
<dbReference type="Gene3D" id="1.10.640.10">
    <property type="entry name" value="Haem peroxidase domain superfamily, animal type"/>
    <property type="match status" value="1"/>
</dbReference>
<protein>
    <recommendedName>
        <fullName evidence="5">Peroxidase</fullName>
    </recommendedName>
</protein>
<dbReference type="Proteomes" id="UP000291343">
    <property type="component" value="Unassembled WGS sequence"/>
</dbReference>
<dbReference type="Pfam" id="PF03098">
    <property type="entry name" value="An_peroxidase"/>
    <property type="match status" value="1"/>
</dbReference>
<dbReference type="GO" id="GO:0006979">
    <property type="term" value="P:response to oxidative stress"/>
    <property type="evidence" value="ECO:0007669"/>
    <property type="project" value="InterPro"/>
</dbReference>
<accession>A0A482X575</accession>
<feature type="signal peptide" evidence="2">
    <location>
        <begin position="1"/>
        <end position="21"/>
    </location>
</feature>
<evidence type="ECO:0000256" key="1">
    <source>
        <dbReference type="ARBA" id="ARBA00022559"/>
    </source>
</evidence>
<keyword evidence="1" id="KW-0560">Oxidoreductase</keyword>
<name>A0A482X575_LAOST</name>
<gene>
    <name evidence="3" type="ORF">LSTR_LSTR015126</name>
</gene>
<evidence type="ECO:0008006" key="5">
    <source>
        <dbReference type="Google" id="ProtNLM"/>
    </source>
</evidence>
<dbReference type="GO" id="GO:0020037">
    <property type="term" value="F:heme binding"/>
    <property type="evidence" value="ECO:0007669"/>
    <property type="project" value="InterPro"/>
</dbReference>
<dbReference type="OrthoDB" id="823504at2759"/>
<keyword evidence="1" id="KW-0575">Peroxidase</keyword>
<sequence>MMAKTVKLGCWLSVLAAVAYAAKNASDLDTAAATAYHSHSIVHPAPSSHVAAHLGVAPLAHHASAYSSPYSSPFLAAYPQDNSLGAPPPGPPAAPQVCPETPLGPCVDSKYRAIDGSCNNLKYPRWGTPNTRYARLLPPKYADGVHAPPVSVTGQKLPGSRLVSIVLFPDVPIPDPVWTLNSMQWGQIITHDMSMAMGTTQAKSHSIQCCSPDGRLRIPPEYANSYCFPIIIPEDDPVYAKFNQMCMNFVRSTTDLDAGCSTGIHPAEQGVLCRANLVPTCDRRVAVITCSAERPNCLFWPCQFIIRRTGSTLVLSIPRMCQE</sequence>
<feature type="chain" id="PRO_5019831124" description="Peroxidase" evidence="2">
    <location>
        <begin position="22"/>
        <end position="323"/>
    </location>
</feature>
<dbReference type="InterPro" id="IPR037120">
    <property type="entry name" value="Haem_peroxidase_sf_animal"/>
</dbReference>
<evidence type="ECO:0000313" key="4">
    <source>
        <dbReference type="Proteomes" id="UP000291343"/>
    </source>
</evidence>
<dbReference type="GO" id="GO:0004601">
    <property type="term" value="F:peroxidase activity"/>
    <property type="evidence" value="ECO:0007669"/>
    <property type="project" value="UniProtKB-KW"/>
</dbReference>
<proteinExistence type="predicted"/>
<dbReference type="PROSITE" id="PS50292">
    <property type="entry name" value="PEROXIDASE_3"/>
    <property type="match status" value="1"/>
</dbReference>
<dbReference type="InterPro" id="IPR010255">
    <property type="entry name" value="Haem_peroxidase_sf"/>
</dbReference>
<dbReference type="SUPFAM" id="SSF48113">
    <property type="entry name" value="Heme-dependent peroxidases"/>
    <property type="match status" value="1"/>
</dbReference>
<dbReference type="PANTHER" id="PTHR11475">
    <property type="entry name" value="OXIDASE/PEROXIDASE"/>
    <property type="match status" value="1"/>
</dbReference>
<evidence type="ECO:0000313" key="3">
    <source>
        <dbReference type="EMBL" id="RZF40756.1"/>
    </source>
</evidence>
<dbReference type="InterPro" id="IPR019791">
    <property type="entry name" value="Haem_peroxidase_animal"/>
</dbReference>
<organism evidence="3 4">
    <name type="scientific">Laodelphax striatellus</name>
    <name type="common">Small brown planthopper</name>
    <name type="synonym">Delphax striatella</name>
    <dbReference type="NCBI Taxonomy" id="195883"/>
    <lineage>
        <taxon>Eukaryota</taxon>
        <taxon>Metazoa</taxon>
        <taxon>Ecdysozoa</taxon>
        <taxon>Arthropoda</taxon>
        <taxon>Hexapoda</taxon>
        <taxon>Insecta</taxon>
        <taxon>Pterygota</taxon>
        <taxon>Neoptera</taxon>
        <taxon>Paraneoptera</taxon>
        <taxon>Hemiptera</taxon>
        <taxon>Auchenorrhyncha</taxon>
        <taxon>Fulgoroidea</taxon>
        <taxon>Delphacidae</taxon>
        <taxon>Criomorphinae</taxon>
        <taxon>Laodelphax</taxon>
    </lineage>
</organism>
<evidence type="ECO:0000256" key="2">
    <source>
        <dbReference type="SAM" id="SignalP"/>
    </source>
</evidence>
<dbReference type="InParanoid" id="A0A482X575"/>
<dbReference type="EMBL" id="QKKF02017728">
    <property type="protein sequence ID" value="RZF40756.1"/>
    <property type="molecule type" value="Genomic_DNA"/>
</dbReference>
<dbReference type="PANTHER" id="PTHR11475:SF86">
    <property type="entry name" value="PEROXIDASE"/>
    <property type="match status" value="1"/>
</dbReference>
<dbReference type="AlphaFoldDB" id="A0A482X575"/>